<feature type="domain" description="HNH nuclease" evidence="1">
    <location>
        <begin position="78"/>
        <end position="132"/>
    </location>
</feature>
<evidence type="ECO:0000259" key="1">
    <source>
        <dbReference type="SMART" id="SM00507"/>
    </source>
</evidence>
<dbReference type="PANTHER" id="PTHR33877">
    <property type="entry name" value="SLL1193 PROTEIN"/>
    <property type="match status" value="1"/>
</dbReference>
<dbReference type="Pfam" id="PF14279">
    <property type="entry name" value="HNH_5"/>
    <property type="match status" value="1"/>
</dbReference>
<gene>
    <name evidence="2" type="ORF">GHT06_001840</name>
</gene>
<accession>A0AAD5KTU6</accession>
<keyword evidence="3" id="KW-1185">Reference proteome</keyword>
<organism evidence="2 3">
    <name type="scientific">Daphnia sinensis</name>
    <dbReference type="NCBI Taxonomy" id="1820382"/>
    <lineage>
        <taxon>Eukaryota</taxon>
        <taxon>Metazoa</taxon>
        <taxon>Ecdysozoa</taxon>
        <taxon>Arthropoda</taxon>
        <taxon>Crustacea</taxon>
        <taxon>Branchiopoda</taxon>
        <taxon>Diplostraca</taxon>
        <taxon>Cladocera</taxon>
        <taxon>Anomopoda</taxon>
        <taxon>Daphniidae</taxon>
        <taxon>Daphnia</taxon>
        <taxon>Daphnia similis group</taxon>
    </lineage>
</organism>
<name>A0AAD5KTU6_9CRUS</name>
<evidence type="ECO:0000313" key="3">
    <source>
        <dbReference type="Proteomes" id="UP000820818"/>
    </source>
</evidence>
<dbReference type="InterPro" id="IPR029471">
    <property type="entry name" value="HNH_5"/>
</dbReference>
<dbReference type="CDD" id="cd00085">
    <property type="entry name" value="HNHc"/>
    <property type="match status" value="1"/>
</dbReference>
<dbReference type="Proteomes" id="UP000820818">
    <property type="component" value="Unassembled WGS sequence"/>
</dbReference>
<reference evidence="2" key="1">
    <citation type="submission" date="2022-05" db="EMBL/GenBank/DDBJ databases">
        <title>A multi-omics perspective on studying reproductive biology in Daphnia sinensis.</title>
        <authorList>
            <person name="Jia J."/>
        </authorList>
    </citation>
    <scope>NUCLEOTIDE SEQUENCE</scope>
    <source>
        <strain evidence="2">WSL</strain>
    </source>
</reference>
<dbReference type="Gene3D" id="1.10.30.50">
    <property type="match status" value="1"/>
</dbReference>
<dbReference type="InterPro" id="IPR052892">
    <property type="entry name" value="NA-targeting_endonuclease"/>
</dbReference>
<protein>
    <recommendedName>
        <fullName evidence="1">HNH nuclease domain-containing protein</fullName>
    </recommendedName>
</protein>
<dbReference type="PANTHER" id="PTHR33877:SF2">
    <property type="entry name" value="OS07G0170200 PROTEIN"/>
    <property type="match status" value="1"/>
</dbReference>
<dbReference type="AlphaFoldDB" id="A0AAD5KTU6"/>
<comment type="caution">
    <text evidence="2">The sequence shown here is derived from an EMBL/GenBank/DDBJ whole genome shotgun (WGS) entry which is preliminary data.</text>
</comment>
<dbReference type="EMBL" id="WJBH02000296">
    <property type="protein sequence ID" value="KAI9549440.1"/>
    <property type="molecule type" value="Genomic_DNA"/>
</dbReference>
<proteinExistence type="predicted"/>
<sequence>MTPILALDITGTPRQWISQDAAITYMSKNAVAWSLGDVVAKYRGGLQNDGIMSYLEAPSIIAIRGHGFNPTKHSKVVLSNRTLFGRDRMTCVYCGNTYTDHKKLSRDHIMPVSRGGQNTWMNVACSCKPCNSYKGNKTLAEAGLELLYTPYEPNHWENLLLQNRNVLQDQMDYLLTGIPKHSRILLPS</sequence>
<dbReference type="InterPro" id="IPR003615">
    <property type="entry name" value="HNH_nuc"/>
</dbReference>
<evidence type="ECO:0000313" key="2">
    <source>
        <dbReference type="EMBL" id="KAI9549440.1"/>
    </source>
</evidence>
<dbReference type="SMART" id="SM00507">
    <property type="entry name" value="HNHc"/>
    <property type="match status" value="1"/>
</dbReference>